<dbReference type="UniPathway" id="UPA00071"/>
<dbReference type="Gene3D" id="3.40.225.10">
    <property type="entry name" value="Class II aldolase/adducin N-terminal domain"/>
    <property type="match status" value="1"/>
</dbReference>
<accession>A0A7J3MYN9</accession>
<reference evidence="5" key="1">
    <citation type="journal article" date="2020" name="mSystems">
        <title>Genome- and Community-Level Interaction Insights into Carbon Utilization and Element Cycling Functions of Hydrothermarchaeota in Hydrothermal Sediment.</title>
        <authorList>
            <person name="Zhou Z."/>
            <person name="Liu Y."/>
            <person name="Xu W."/>
            <person name="Pan J."/>
            <person name="Luo Z.H."/>
            <person name="Li M."/>
        </authorList>
    </citation>
    <scope>NUCLEOTIDE SEQUENCE [LARGE SCALE GENOMIC DNA]</scope>
    <source>
        <strain evidence="4">SpSt-629</strain>
        <strain evidence="5">SpSt-688</strain>
    </source>
</reference>
<proteinExistence type="predicted"/>
<feature type="domain" description="Class II aldolase/adducin N-terminal" evidence="3">
    <location>
        <begin position="18"/>
        <end position="196"/>
    </location>
</feature>
<keyword evidence="1" id="KW-0479">Metal-binding</keyword>
<gene>
    <name evidence="4" type="ORF">ENT99_03090</name>
    <name evidence="5" type="ORF">ENU64_04245</name>
</gene>
<protein>
    <submittedName>
        <fullName evidence="5">Class II aldolase/adducin family protein</fullName>
    </submittedName>
</protein>
<dbReference type="SMART" id="SM01007">
    <property type="entry name" value="Aldolase_II"/>
    <property type="match status" value="1"/>
</dbReference>
<evidence type="ECO:0000256" key="1">
    <source>
        <dbReference type="ARBA" id="ARBA00022723"/>
    </source>
</evidence>
<dbReference type="GO" id="GO:0046872">
    <property type="term" value="F:metal ion binding"/>
    <property type="evidence" value="ECO:0007669"/>
    <property type="project" value="UniProtKB-KW"/>
</dbReference>
<organism evidence="5">
    <name type="scientific">Ignisphaera aggregans</name>
    <dbReference type="NCBI Taxonomy" id="334771"/>
    <lineage>
        <taxon>Archaea</taxon>
        <taxon>Thermoproteota</taxon>
        <taxon>Thermoprotei</taxon>
        <taxon>Desulfurococcales</taxon>
        <taxon>Desulfurococcaceae</taxon>
        <taxon>Ignisphaera</taxon>
    </lineage>
</organism>
<dbReference type="GO" id="GO:0016832">
    <property type="term" value="F:aldehyde-lyase activity"/>
    <property type="evidence" value="ECO:0007669"/>
    <property type="project" value="TreeGrafter"/>
</dbReference>
<evidence type="ECO:0000259" key="3">
    <source>
        <dbReference type="SMART" id="SM01007"/>
    </source>
</evidence>
<comment type="caution">
    <text evidence="5">The sequence shown here is derived from an EMBL/GenBank/DDBJ whole genome shotgun (WGS) entry which is preliminary data.</text>
</comment>
<dbReference type="InterPro" id="IPR050197">
    <property type="entry name" value="Aldolase_class_II_sugar_metab"/>
</dbReference>
<dbReference type="InterPro" id="IPR001303">
    <property type="entry name" value="Aldolase_II/adducin_N"/>
</dbReference>
<dbReference type="Pfam" id="PF00596">
    <property type="entry name" value="Aldolase_II"/>
    <property type="match status" value="1"/>
</dbReference>
<dbReference type="SUPFAM" id="SSF53639">
    <property type="entry name" value="AraD/HMP-PK domain-like"/>
    <property type="match status" value="1"/>
</dbReference>
<dbReference type="PANTHER" id="PTHR22789:SF0">
    <property type="entry name" value="3-OXO-TETRONATE 4-PHOSPHATE DECARBOXYLASE-RELATED"/>
    <property type="match status" value="1"/>
</dbReference>
<dbReference type="InterPro" id="IPR036409">
    <property type="entry name" value="Aldolase_II/adducin_N_sf"/>
</dbReference>
<dbReference type="GO" id="GO:0005829">
    <property type="term" value="C:cytosol"/>
    <property type="evidence" value="ECO:0007669"/>
    <property type="project" value="TreeGrafter"/>
</dbReference>
<dbReference type="GO" id="GO:0019323">
    <property type="term" value="P:pentose catabolic process"/>
    <property type="evidence" value="ECO:0007669"/>
    <property type="project" value="TreeGrafter"/>
</dbReference>
<dbReference type="PANTHER" id="PTHR22789">
    <property type="entry name" value="FUCULOSE PHOSPHATE ALDOLASE"/>
    <property type="match status" value="1"/>
</dbReference>
<evidence type="ECO:0000313" key="5">
    <source>
        <dbReference type="EMBL" id="HGT98621.1"/>
    </source>
</evidence>
<sequence length="211" mass="23804">MIMVSLYELYDVEDLIKQDIVTVMRNLYRRGLISALSGNISVRVPGTEYIWITPSSIYKAEIKTDDMIKMDLNGNIIEGHHKPSSEWRFHVAIYKSRPDIAAVVHTHNPNVLILDLLDMKLDPKLLIESKFYIKGIEYVAEAEPGSEELAKNVAEKVSKNVNALILKKHGVVSLGTNIYEAETIAETIEDLAIVQLNTLFVKLLIDISKNL</sequence>
<dbReference type="EMBL" id="DTAU01000051">
    <property type="protein sequence ID" value="HFQ78671.1"/>
    <property type="molecule type" value="Genomic_DNA"/>
</dbReference>
<dbReference type="EMBL" id="DTDH01000130">
    <property type="protein sequence ID" value="HGT98621.1"/>
    <property type="molecule type" value="Genomic_DNA"/>
</dbReference>
<evidence type="ECO:0000313" key="4">
    <source>
        <dbReference type="EMBL" id="HFQ78671.1"/>
    </source>
</evidence>
<dbReference type="AlphaFoldDB" id="A0A7J3MYN9"/>
<name>A0A7J3MYN9_9CREN</name>
<keyword evidence="2" id="KW-0456">Lyase</keyword>
<evidence type="ECO:0000256" key="2">
    <source>
        <dbReference type="ARBA" id="ARBA00023239"/>
    </source>
</evidence>